<proteinExistence type="predicted"/>
<protein>
    <submittedName>
        <fullName evidence="1">Uncharacterized protein</fullName>
    </submittedName>
</protein>
<evidence type="ECO:0000313" key="1">
    <source>
        <dbReference type="EMBL" id="GFQ94579.1"/>
    </source>
</evidence>
<evidence type="ECO:0000313" key="2">
    <source>
        <dbReference type="Proteomes" id="UP000887116"/>
    </source>
</evidence>
<sequence length="81" mass="8885">MSFSVIEPARQRGFKCRNKTASRVSLGNKGASRRSESPRISLDCCAFALISDSFIALALKHSYRVASDEKWSGEDTSASKL</sequence>
<name>A0A8X6L303_TRICU</name>
<accession>A0A8X6L303</accession>
<reference evidence="1" key="1">
    <citation type="submission" date="2020-07" db="EMBL/GenBank/DDBJ databases">
        <title>Multicomponent nature underlies the extraordinary mechanical properties of spider dragline silk.</title>
        <authorList>
            <person name="Kono N."/>
            <person name="Nakamura H."/>
            <person name="Mori M."/>
            <person name="Yoshida Y."/>
            <person name="Ohtoshi R."/>
            <person name="Malay A.D."/>
            <person name="Moran D.A.P."/>
            <person name="Tomita M."/>
            <person name="Numata K."/>
            <person name="Arakawa K."/>
        </authorList>
    </citation>
    <scope>NUCLEOTIDE SEQUENCE</scope>
</reference>
<comment type="caution">
    <text evidence="1">The sequence shown here is derived from an EMBL/GenBank/DDBJ whole genome shotgun (WGS) entry which is preliminary data.</text>
</comment>
<dbReference type="Proteomes" id="UP000887116">
    <property type="component" value="Unassembled WGS sequence"/>
</dbReference>
<dbReference type="EMBL" id="BMAO01024322">
    <property type="protein sequence ID" value="GFQ94579.1"/>
    <property type="molecule type" value="Genomic_DNA"/>
</dbReference>
<dbReference type="AlphaFoldDB" id="A0A8X6L303"/>
<gene>
    <name evidence="1" type="ORF">TNCT_224641</name>
</gene>
<organism evidence="1 2">
    <name type="scientific">Trichonephila clavata</name>
    <name type="common">Joro spider</name>
    <name type="synonym">Nephila clavata</name>
    <dbReference type="NCBI Taxonomy" id="2740835"/>
    <lineage>
        <taxon>Eukaryota</taxon>
        <taxon>Metazoa</taxon>
        <taxon>Ecdysozoa</taxon>
        <taxon>Arthropoda</taxon>
        <taxon>Chelicerata</taxon>
        <taxon>Arachnida</taxon>
        <taxon>Araneae</taxon>
        <taxon>Araneomorphae</taxon>
        <taxon>Entelegynae</taxon>
        <taxon>Araneoidea</taxon>
        <taxon>Nephilidae</taxon>
        <taxon>Trichonephila</taxon>
    </lineage>
</organism>
<keyword evidence="2" id="KW-1185">Reference proteome</keyword>